<accession>A0A5E6SRU1</accession>
<dbReference type="NCBIfam" id="TIGR03696">
    <property type="entry name" value="Rhs_assc_core"/>
    <property type="match status" value="1"/>
</dbReference>
<dbReference type="Proteomes" id="UP000326953">
    <property type="component" value="Unassembled WGS sequence"/>
</dbReference>
<gene>
    <name evidence="1" type="ORF">PS662_02426</name>
</gene>
<evidence type="ECO:0008006" key="3">
    <source>
        <dbReference type="Google" id="ProtNLM"/>
    </source>
</evidence>
<evidence type="ECO:0000313" key="2">
    <source>
        <dbReference type="Proteomes" id="UP000326953"/>
    </source>
</evidence>
<protein>
    <recommendedName>
        <fullName evidence="3">RHS repeat-associated core domain-containing protein</fullName>
    </recommendedName>
</protein>
<dbReference type="Gene3D" id="2.180.10.10">
    <property type="entry name" value="RHS repeat-associated core"/>
    <property type="match status" value="1"/>
</dbReference>
<dbReference type="InterPro" id="IPR022385">
    <property type="entry name" value="Rhs_assc_core"/>
</dbReference>
<organism evidence="1 2">
    <name type="scientific">Pseudomonas fluorescens</name>
    <dbReference type="NCBI Taxonomy" id="294"/>
    <lineage>
        <taxon>Bacteria</taxon>
        <taxon>Pseudomonadati</taxon>
        <taxon>Pseudomonadota</taxon>
        <taxon>Gammaproteobacteria</taxon>
        <taxon>Pseudomonadales</taxon>
        <taxon>Pseudomonadaceae</taxon>
        <taxon>Pseudomonas</taxon>
    </lineage>
</organism>
<dbReference type="SUPFAM" id="SSF56399">
    <property type="entry name" value="ADP-ribosylation"/>
    <property type="match status" value="1"/>
</dbReference>
<dbReference type="EMBL" id="CABVHK010000007">
    <property type="protein sequence ID" value="VVM83042.1"/>
    <property type="molecule type" value="Genomic_DNA"/>
</dbReference>
<dbReference type="RefSeq" id="WP_318181498.1">
    <property type="nucleotide sequence ID" value="NZ_CABVHK010000007.1"/>
</dbReference>
<proteinExistence type="predicted"/>
<dbReference type="AlphaFoldDB" id="A0A5E6SRU1"/>
<reference evidence="1 2" key="1">
    <citation type="submission" date="2019-09" db="EMBL/GenBank/DDBJ databases">
        <authorList>
            <person name="Chandra G."/>
            <person name="Truman W A."/>
        </authorList>
    </citation>
    <scope>NUCLEOTIDE SEQUENCE [LARGE SCALE GENOMIC DNA]</scope>
    <source>
        <strain evidence="1">PS662</strain>
    </source>
</reference>
<name>A0A5E6SRU1_PSEFL</name>
<sequence>MPTNLSRTILVATDQQRSVLSVLDLNPLHHFAYTPYGHRPKVNGLLSSLGFNGELPDPLTGHYHLGKGYRQFNPVLMRFNSPDSWSPFGKGGVNSYAYCKGDPRNLTDSTGHAPRYIMRLLSEFRSSKLALAKPSKVISKKPAKILNKYEQMRKHRADLRELANVVEENEIALAGKTTWTRNNHISDIADSKLGYETAKYEYKFSRYPDPDVEHTWLESPPQNCNPGHYSFRHYNISFQKHVYSQQKSEHIKRHQTDLH</sequence>
<evidence type="ECO:0000313" key="1">
    <source>
        <dbReference type="EMBL" id="VVM83042.1"/>
    </source>
</evidence>